<keyword evidence="2" id="KW-0808">Transferase</keyword>
<comment type="caution">
    <text evidence="2">The sequence shown here is derived from an EMBL/GenBank/DDBJ whole genome shotgun (WGS) entry which is preliminary data.</text>
</comment>
<evidence type="ECO:0000313" key="2">
    <source>
        <dbReference type="EMBL" id="CAK6978111.1"/>
    </source>
</evidence>
<accession>A0AAV1Q1N9</accession>
<dbReference type="GO" id="GO:0016301">
    <property type="term" value="F:kinase activity"/>
    <property type="evidence" value="ECO:0007669"/>
    <property type="project" value="UniProtKB-KW"/>
</dbReference>
<keyword evidence="2" id="KW-0418">Kinase</keyword>
<evidence type="ECO:0000256" key="1">
    <source>
        <dbReference type="SAM" id="MobiDB-lite"/>
    </source>
</evidence>
<reference evidence="2 3" key="1">
    <citation type="submission" date="2024-01" db="EMBL/GenBank/DDBJ databases">
        <authorList>
            <person name="Alioto T."/>
            <person name="Alioto T."/>
            <person name="Gomez Garrido J."/>
        </authorList>
    </citation>
    <scope>NUCLEOTIDE SEQUENCE [LARGE SCALE GENOMIC DNA]</scope>
</reference>
<feature type="compositionally biased region" description="Basic and acidic residues" evidence="1">
    <location>
        <begin position="155"/>
        <end position="167"/>
    </location>
</feature>
<dbReference type="Proteomes" id="UP001314229">
    <property type="component" value="Unassembled WGS sequence"/>
</dbReference>
<proteinExistence type="predicted"/>
<dbReference type="AlphaFoldDB" id="A0AAV1Q1N9"/>
<feature type="region of interest" description="Disordered" evidence="1">
    <location>
        <begin position="102"/>
        <end position="167"/>
    </location>
</feature>
<dbReference type="EMBL" id="CAWUFR010000456">
    <property type="protein sequence ID" value="CAK6978111.1"/>
    <property type="molecule type" value="Genomic_DNA"/>
</dbReference>
<keyword evidence="3" id="KW-1185">Reference proteome</keyword>
<evidence type="ECO:0000313" key="3">
    <source>
        <dbReference type="Proteomes" id="UP001314229"/>
    </source>
</evidence>
<sequence length="167" mass="19627">MSTAHADQRCQTERDDEDSPVELPYLCSVAHRFTEVYSSPGHVSVLKDFGQFVVTRLVEEEDEEDEEYLYEGYDEEEVDDGFEDEDSYEEERLVLQSRATVRRRRVRKKGKKRCPFKRRRSCRTRSGRKVGQRKRKEQVTVSSPSLQPVLPDKMSGLHDIRDLEEHS</sequence>
<protein>
    <submittedName>
        <fullName evidence="2">Microtubule-associated serine/threonine-protein kinase 3-like</fullName>
    </submittedName>
</protein>
<gene>
    <name evidence="2" type="ORF">FSCOSCO3_A002312</name>
</gene>
<name>A0AAV1Q1N9_SCOSC</name>
<feature type="compositionally biased region" description="Basic residues" evidence="1">
    <location>
        <begin position="102"/>
        <end position="136"/>
    </location>
</feature>
<organism evidence="2 3">
    <name type="scientific">Scomber scombrus</name>
    <name type="common">Atlantic mackerel</name>
    <name type="synonym">Scomber vernalis</name>
    <dbReference type="NCBI Taxonomy" id="13677"/>
    <lineage>
        <taxon>Eukaryota</taxon>
        <taxon>Metazoa</taxon>
        <taxon>Chordata</taxon>
        <taxon>Craniata</taxon>
        <taxon>Vertebrata</taxon>
        <taxon>Euteleostomi</taxon>
        <taxon>Actinopterygii</taxon>
        <taxon>Neopterygii</taxon>
        <taxon>Teleostei</taxon>
        <taxon>Neoteleostei</taxon>
        <taxon>Acanthomorphata</taxon>
        <taxon>Pelagiaria</taxon>
        <taxon>Scombriformes</taxon>
        <taxon>Scombridae</taxon>
        <taxon>Scomber</taxon>
    </lineage>
</organism>